<evidence type="ECO:0000256" key="5">
    <source>
        <dbReference type="ARBA" id="ARBA00023002"/>
    </source>
</evidence>
<dbReference type="Gene3D" id="2.70.98.20">
    <property type="entry name" value="Copper amine oxidase, catalytic domain"/>
    <property type="match status" value="1"/>
</dbReference>
<dbReference type="GeneID" id="89930736"/>
<dbReference type="SUPFAM" id="SSF54416">
    <property type="entry name" value="Amine oxidase N-terminal region"/>
    <property type="match status" value="2"/>
</dbReference>
<evidence type="ECO:0000256" key="4">
    <source>
        <dbReference type="ARBA" id="ARBA00022772"/>
    </source>
</evidence>
<feature type="active site" description="Proton acceptor" evidence="7">
    <location>
        <position position="372"/>
    </location>
</feature>
<evidence type="ECO:0000256" key="1">
    <source>
        <dbReference type="ARBA" id="ARBA00001935"/>
    </source>
</evidence>
<dbReference type="InterPro" id="IPR016182">
    <property type="entry name" value="Cu_amine_oxidase_N-reg"/>
</dbReference>
<dbReference type="Gene3D" id="3.10.450.40">
    <property type="match status" value="2"/>
</dbReference>
<name>A0AAV9NZD4_9PEZI</name>
<feature type="domain" description="Copper amine oxidase catalytic" evidence="11">
    <location>
        <begin position="304"/>
        <end position="694"/>
    </location>
</feature>
<dbReference type="PRINTS" id="PR00766">
    <property type="entry name" value="CUDAOXIDASE"/>
</dbReference>
<evidence type="ECO:0000259" key="11">
    <source>
        <dbReference type="Pfam" id="PF01179"/>
    </source>
</evidence>
<keyword evidence="5 9" id="KW-0560">Oxidoreductase</keyword>
<comment type="caution">
    <text evidence="13">The sequence shown here is derived from an EMBL/GenBank/DDBJ whole genome shotgun (WGS) entry which is preliminary data.</text>
</comment>
<keyword evidence="3 9" id="KW-0479">Metal-binding</keyword>
<dbReference type="AlphaFoldDB" id="A0AAV9NZD4"/>
<evidence type="ECO:0000259" key="12">
    <source>
        <dbReference type="Pfam" id="PF09248"/>
    </source>
</evidence>
<dbReference type="InterPro" id="IPR015328">
    <property type="entry name" value="DUF1965"/>
</dbReference>
<evidence type="ECO:0000256" key="7">
    <source>
        <dbReference type="PIRSR" id="PIRSR600269-50"/>
    </source>
</evidence>
<dbReference type="RefSeq" id="XP_064654937.1">
    <property type="nucleotide sequence ID" value="XM_064806632.1"/>
</dbReference>
<dbReference type="SUPFAM" id="SSF49998">
    <property type="entry name" value="Amine oxidase catalytic domain"/>
    <property type="match status" value="1"/>
</dbReference>
<dbReference type="PANTHER" id="PTHR10638:SF20">
    <property type="entry name" value="AMINE OXIDASE"/>
    <property type="match status" value="1"/>
</dbReference>
<evidence type="ECO:0000256" key="3">
    <source>
        <dbReference type="ARBA" id="ARBA00022723"/>
    </source>
</evidence>
<feature type="domain" description="DUF1965" evidence="12">
    <location>
        <begin position="221"/>
        <end position="287"/>
    </location>
</feature>
<comment type="similarity">
    <text evidence="2 9">Belongs to the copper/topaquinone oxidase family.</text>
</comment>
<protein>
    <recommendedName>
        <fullName evidence="9">Amine oxidase</fullName>
        <ecNumber evidence="9">1.4.3.-</ecNumber>
    </recommendedName>
</protein>
<dbReference type="PANTHER" id="PTHR10638">
    <property type="entry name" value="COPPER AMINE OXIDASE"/>
    <property type="match status" value="1"/>
</dbReference>
<dbReference type="GO" id="GO:0005886">
    <property type="term" value="C:plasma membrane"/>
    <property type="evidence" value="ECO:0007669"/>
    <property type="project" value="TreeGrafter"/>
</dbReference>
<dbReference type="GO" id="GO:0005507">
    <property type="term" value="F:copper ion binding"/>
    <property type="evidence" value="ECO:0007669"/>
    <property type="project" value="InterPro"/>
</dbReference>
<evidence type="ECO:0000313" key="13">
    <source>
        <dbReference type="EMBL" id="KAK5164741.1"/>
    </source>
</evidence>
<feature type="signal peptide" evidence="10">
    <location>
        <begin position="1"/>
        <end position="23"/>
    </location>
</feature>
<comment type="PTM">
    <text evidence="8 9">Topaquinone (TPQ) is generated by copper-dependent autoxidation of a specific tyrosyl residue.</text>
</comment>
<dbReference type="Pfam" id="PF01179">
    <property type="entry name" value="Cu_amine_oxid"/>
    <property type="match status" value="1"/>
</dbReference>
<accession>A0AAV9NZD4</accession>
<evidence type="ECO:0000256" key="10">
    <source>
        <dbReference type="SAM" id="SignalP"/>
    </source>
</evidence>
<evidence type="ECO:0000256" key="8">
    <source>
        <dbReference type="PIRSR" id="PIRSR600269-51"/>
    </source>
</evidence>
<evidence type="ECO:0000313" key="14">
    <source>
        <dbReference type="Proteomes" id="UP001337655"/>
    </source>
</evidence>
<dbReference type="InterPro" id="IPR000269">
    <property type="entry name" value="Cu_amine_oxidase"/>
</dbReference>
<gene>
    <name evidence="13" type="ORF">LTR77_009404</name>
</gene>
<feature type="chain" id="PRO_5043945229" description="Amine oxidase" evidence="10">
    <location>
        <begin position="24"/>
        <end position="735"/>
    </location>
</feature>
<dbReference type="GO" id="GO:0009308">
    <property type="term" value="P:amine metabolic process"/>
    <property type="evidence" value="ECO:0007669"/>
    <property type="project" value="UniProtKB-UniRule"/>
</dbReference>
<dbReference type="GO" id="GO:0048038">
    <property type="term" value="F:quinone binding"/>
    <property type="evidence" value="ECO:0007669"/>
    <property type="project" value="InterPro"/>
</dbReference>
<evidence type="ECO:0000256" key="9">
    <source>
        <dbReference type="RuleBase" id="RU000672"/>
    </source>
</evidence>
<dbReference type="InterPro" id="IPR036460">
    <property type="entry name" value="Cu_amine_oxidase_C_sf"/>
</dbReference>
<sequence>MLPTSTVGRLVTAFLLFTGSATARRAHQHIRKFQTAEIASRMRDYTGPYDTLSAEAVCTVPRAPSIDAPKKNVWGFLTRDERKGLRKYLGELNKNHAFPNTTLVDLGTAELMIPNKTDVLRYLDNNGPEPERYASVALYENFGTKKGSPQYSTILVGPLSTPDDVSQMSWSPLTYPFTNSGKTRMLLGNMDYRAYRQYDNQITEWSQYWGSSTGAFDSYDLLPLGLFYGLRMDIDGQDPESWTFIGYLYNGDFYKTAEEFRKAYFSPGFEKLPANIDGPWTHTDPKGPGFPMDRLAPPMPVAQEARYSVDYKEQYIEWMGFSFYLTFQYETGMTMYDIRFKGERIIYELGIQEALAHYAGADPVQSGTSYLDSAYGLGYANELMPGYDCPTYASYLNISIAGGYTAKRDVKAACLFEFDADYSIQRHGYVSNTKNIYFVVRTITTVGNYDYSFSYEFYMDGSIQVVVRAAGYIQSAFYAKNEDYGYHIHDALSGSMHDHVLNFKLDMDILGQANTMELVTVTPTTEEYVWSDQPRNTMKLVRKDVTSEDESRLFWSQNGQTQYRVVNKDKPNKYGEYRGYRVLPSQGTIHLAVNNSSNLARAGNWAYHDLQITKQKDTEPRSSNAMNGENVYDPLVDFDTFFDSESLEQEDLVLWLNLGMHHLPHTGDLPNTVFTTAHSAISIVPSNYFLRDQSRDTVNMVRLDYNYRSEKTTVKYFGQAQQICMANLSAVGYGY</sequence>
<keyword evidence="4 7" id="KW-0801">TPQ</keyword>
<dbReference type="EMBL" id="JAVRRT010000018">
    <property type="protein sequence ID" value="KAK5164741.1"/>
    <property type="molecule type" value="Genomic_DNA"/>
</dbReference>
<keyword evidence="6 9" id="KW-0186">Copper</keyword>
<dbReference type="Proteomes" id="UP001337655">
    <property type="component" value="Unassembled WGS sequence"/>
</dbReference>
<keyword evidence="14" id="KW-1185">Reference proteome</keyword>
<organism evidence="13 14">
    <name type="scientific">Saxophila tyrrhenica</name>
    <dbReference type="NCBI Taxonomy" id="1690608"/>
    <lineage>
        <taxon>Eukaryota</taxon>
        <taxon>Fungi</taxon>
        <taxon>Dikarya</taxon>
        <taxon>Ascomycota</taxon>
        <taxon>Pezizomycotina</taxon>
        <taxon>Dothideomycetes</taxon>
        <taxon>Dothideomycetidae</taxon>
        <taxon>Mycosphaerellales</taxon>
        <taxon>Extremaceae</taxon>
        <taxon>Saxophila</taxon>
    </lineage>
</organism>
<proteinExistence type="inferred from homology"/>
<comment type="cofactor">
    <cofactor evidence="9">
        <name>Cu cation</name>
        <dbReference type="ChEBI" id="CHEBI:23378"/>
    </cofactor>
    <text evidence="9">Contains 1 topaquinone per subunit.</text>
</comment>
<evidence type="ECO:0000256" key="6">
    <source>
        <dbReference type="ARBA" id="ARBA00023008"/>
    </source>
</evidence>
<reference evidence="13 14" key="1">
    <citation type="submission" date="2023-08" db="EMBL/GenBank/DDBJ databases">
        <title>Black Yeasts Isolated from many extreme environments.</title>
        <authorList>
            <person name="Coleine C."/>
            <person name="Stajich J.E."/>
            <person name="Selbmann L."/>
        </authorList>
    </citation>
    <scope>NUCLEOTIDE SEQUENCE [LARGE SCALE GENOMIC DNA]</scope>
    <source>
        <strain evidence="13 14">CCFEE 5935</strain>
    </source>
</reference>
<keyword evidence="10" id="KW-0732">Signal</keyword>
<comment type="cofactor">
    <cofactor evidence="1">
        <name>Cu cation</name>
        <dbReference type="ChEBI" id="CHEBI:23378"/>
    </cofactor>
</comment>
<dbReference type="Pfam" id="PF09248">
    <property type="entry name" value="DUF1965"/>
    <property type="match status" value="1"/>
</dbReference>
<evidence type="ECO:0000256" key="2">
    <source>
        <dbReference type="ARBA" id="ARBA00007983"/>
    </source>
</evidence>
<dbReference type="EC" id="1.4.3.-" evidence="9"/>
<dbReference type="InterPro" id="IPR015798">
    <property type="entry name" value="Cu_amine_oxidase_C"/>
</dbReference>
<dbReference type="GO" id="GO:0008131">
    <property type="term" value="F:primary methylamine oxidase activity"/>
    <property type="evidence" value="ECO:0007669"/>
    <property type="project" value="InterPro"/>
</dbReference>
<feature type="modified residue" description="2',4',5'-topaquinone" evidence="8">
    <location>
        <position position="449"/>
    </location>
</feature>
<feature type="active site" description="Schiff-base intermediate with substrate; via topaquinone" evidence="7">
    <location>
        <position position="449"/>
    </location>
</feature>